<dbReference type="EMBL" id="CP046322">
    <property type="protein sequence ID" value="QGS35192.1"/>
    <property type="molecule type" value="Genomic_DNA"/>
</dbReference>
<gene>
    <name evidence="2" type="ORF">FOB82_09835</name>
</gene>
<reference evidence="2 3" key="1">
    <citation type="submission" date="2019-11" db="EMBL/GenBank/DDBJ databases">
        <title>FDA dAtabase for Regulatory Grade micrObial Sequences (FDA-ARGOS): Supporting development and validation of Infectious Disease Dx tests.</title>
        <authorList>
            <person name="Kerrigan L."/>
            <person name="Long C."/>
            <person name="Tallon L."/>
            <person name="Sadzewicz L."/>
            <person name="Vavikolanu K."/>
            <person name="Mehta A."/>
            <person name="Aluvathingal J."/>
            <person name="Nadendla S."/>
            <person name="Yan Y."/>
            <person name="Sichtig H."/>
        </authorList>
    </citation>
    <scope>NUCLEOTIDE SEQUENCE [LARGE SCALE GENOMIC DNA]</scope>
    <source>
        <strain evidence="2 3">FDAARGOS_674</strain>
    </source>
</reference>
<dbReference type="AlphaFoldDB" id="A0A6B8TPF6"/>
<evidence type="ECO:0000313" key="3">
    <source>
        <dbReference type="Proteomes" id="UP000426857"/>
    </source>
</evidence>
<evidence type="ECO:0000313" key="2">
    <source>
        <dbReference type="EMBL" id="QGS35192.1"/>
    </source>
</evidence>
<dbReference type="Proteomes" id="UP000426857">
    <property type="component" value="Chromosome"/>
</dbReference>
<name>A0A6B8TPF6_9CORY</name>
<dbReference type="RefSeq" id="WP_155870024.1">
    <property type="nucleotide sequence ID" value="NZ_CP046322.1"/>
</dbReference>
<accession>A0A6B8TPF6</accession>
<organism evidence="2 3">
    <name type="scientific">Corynebacterium xerosis</name>
    <dbReference type="NCBI Taxonomy" id="1725"/>
    <lineage>
        <taxon>Bacteria</taxon>
        <taxon>Bacillati</taxon>
        <taxon>Actinomycetota</taxon>
        <taxon>Actinomycetes</taxon>
        <taxon>Mycobacteriales</taxon>
        <taxon>Corynebacteriaceae</taxon>
        <taxon>Corynebacterium</taxon>
    </lineage>
</organism>
<feature type="region of interest" description="Disordered" evidence="1">
    <location>
        <begin position="58"/>
        <end position="116"/>
    </location>
</feature>
<protein>
    <submittedName>
        <fullName evidence="2">Uncharacterized protein</fullName>
    </submittedName>
</protein>
<evidence type="ECO:0000256" key="1">
    <source>
        <dbReference type="SAM" id="MobiDB-lite"/>
    </source>
</evidence>
<dbReference type="KEGG" id="cxe:FOB82_09835"/>
<proteinExistence type="predicted"/>
<feature type="compositionally biased region" description="Basic and acidic residues" evidence="1">
    <location>
        <begin position="92"/>
        <end position="116"/>
    </location>
</feature>
<sequence length="116" mass="13558">MRYVKIPERMLEQLEQTAGDNRVAVKGGHALGVRADITYNDKHKLWLASRFQESRLEPVTPDILDQQRQAEHEAREQGLVSSPRRKSRTNQRRLEQTPEITHDRDRGYGLGDLERR</sequence>